<name>A0A4R3Y602_9PAST</name>
<dbReference type="Pfam" id="PF06250">
    <property type="entry name" value="YhcG_C"/>
    <property type="match status" value="1"/>
</dbReference>
<feature type="domain" description="YhcG N-terminal" evidence="3">
    <location>
        <begin position="10"/>
        <end position="144"/>
    </location>
</feature>
<feature type="coiled-coil region" evidence="1">
    <location>
        <begin position="313"/>
        <end position="340"/>
    </location>
</feature>
<comment type="caution">
    <text evidence="4">The sequence shown here is derived from an EMBL/GenBank/DDBJ whole genome shotgun (WGS) entry which is preliminary data.</text>
</comment>
<feature type="domain" description="YhcG PDDEXK nuclease" evidence="2">
    <location>
        <begin position="168"/>
        <end position="323"/>
    </location>
</feature>
<evidence type="ECO:0000256" key="1">
    <source>
        <dbReference type="SAM" id="Coils"/>
    </source>
</evidence>
<keyword evidence="4" id="KW-0378">Hydrolase</keyword>
<gene>
    <name evidence="4" type="ORF">EDC16_105135</name>
    <name evidence="5" type="ORF">FHQ21_08140</name>
</gene>
<reference evidence="4 6" key="1">
    <citation type="submission" date="2019-03" db="EMBL/GenBank/DDBJ databases">
        <title>Genomic Encyclopedia of Type Strains, Phase IV (KMG-IV): sequencing the most valuable type-strain genomes for metagenomic binning, comparative biology and taxonomic classification.</title>
        <authorList>
            <person name="Goeker M."/>
        </authorList>
    </citation>
    <scope>NUCLEOTIDE SEQUENCE [LARGE SCALE GENOMIC DNA]</scope>
    <source>
        <strain evidence="4 6">DSM 28140</strain>
    </source>
</reference>
<dbReference type="PANTHER" id="PTHR30547:SF5">
    <property type="entry name" value="NUCLEASE YHCG-RELATED"/>
    <property type="match status" value="1"/>
</dbReference>
<sequence length="352" mass="42334">MLISQNMITDVKLIIHQSREQAIRVVDHQRTLMYWHIGKRIFEEEQLGQERADYGSYLIRYLSEQLQPEFGSGFSRRQLERYRQFFRLFPIASALRTQLSWTHYKLLLPFENADKREYYLAEYAKNNWSSRQLERQINSQLYERLLLSNDKDSVLAVARNQQYPIDPKEIIKDPMILEFLGLKRETAYYEKDLEQAIISNLQDFLLEMGNGFSFVARQKRLHLDGDEFFVDLVFYNRLLQCFVLIEIKTHKLTHQDIGQLQMYVNYFDRVEKLRHENPTIGILLCADKNDSMVKFTLPENQNQIFASRYQMYLPSEQELLNELKQEIENFEQRELKVQEKIAEYFYSKRKQS</sequence>
<dbReference type="Gene3D" id="3.40.1350.10">
    <property type="match status" value="1"/>
</dbReference>
<evidence type="ECO:0000313" key="7">
    <source>
        <dbReference type="Proteomes" id="UP000305526"/>
    </source>
</evidence>
<dbReference type="InterPro" id="IPR053148">
    <property type="entry name" value="PD-DEXK-like_domain"/>
</dbReference>
<dbReference type="PANTHER" id="PTHR30547">
    <property type="entry name" value="UNCHARACTERIZED PROTEIN YHCG-RELATED"/>
    <property type="match status" value="1"/>
</dbReference>
<dbReference type="InterPro" id="IPR011856">
    <property type="entry name" value="tRNA_endonuc-like_dom_sf"/>
</dbReference>
<keyword evidence="1" id="KW-0175">Coiled coil</keyword>
<dbReference type="Proteomes" id="UP000305526">
    <property type="component" value="Unassembled WGS sequence"/>
</dbReference>
<dbReference type="RefSeq" id="WP_132966682.1">
    <property type="nucleotide sequence ID" value="NZ_LEKL01000064.1"/>
</dbReference>
<proteinExistence type="predicted"/>
<keyword evidence="4" id="KW-0255">Endonuclease</keyword>
<dbReference type="Pfam" id="PF17761">
    <property type="entry name" value="DUF1016_N"/>
    <property type="match status" value="1"/>
</dbReference>
<keyword evidence="4" id="KW-0540">Nuclease</keyword>
<dbReference type="GO" id="GO:0003676">
    <property type="term" value="F:nucleic acid binding"/>
    <property type="evidence" value="ECO:0007669"/>
    <property type="project" value="InterPro"/>
</dbReference>
<dbReference type="EMBL" id="SMCP01000005">
    <property type="protein sequence ID" value="TCV87217.1"/>
    <property type="molecule type" value="Genomic_DNA"/>
</dbReference>
<reference evidence="5 7" key="2">
    <citation type="submission" date="2019-05" db="EMBL/GenBank/DDBJ databases">
        <title>Pasteurellaceae isolates from reptiles.</title>
        <authorList>
            <person name="Bojesen A.M."/>
            <person name="Lund E."/>
        </authorList>
    </citation>
    <scope>NUCLEOTIDE SEQUENCE [LARGE SCALE GENOMIC DNA]</scope>
    <source>
        <strain evidence="5 7">ELNT2x</strain>
    </source>
</reference>
<dbReference type="EMBL" id="VDGV01000070">
    <property type="protein sequence ID" value="TNG91260.1"/>
    <property type="molecule type" value="Genomic_DNA"/>
</dbReference>
<dbReference type="GO" id="GO:0004519">
    <property type="term" value="F:endonuclease activity"/>
    <property type="evidence" value="ECO:0007669"/>
    <property type="project" value="UniProtKB-KW"/>
</dbReference>
<keyword evidence="7" id="KW-1185">Reference proteome</keyword>
<dbReference type="InterPro" id="IPR009362">
    <property type="entry name" value="YhcG_C"/>
</dbReference>
<evidence type="ECO:0000313" key="4">
    <source>
        <dbReference type="EMBL" id="TCV87217.1"/>
    </source>
</evidence>
<accession>A0A4R3Y602</accession>
<dbReference type="Proteomes" id="UP000294619">
    <property type="component" value="Unassembled WGS sequence"/>
</dbReference>
<evidence type="ECO:0000313" key="6">
    <source>
        <dbReference type="Proteomes" id="UP000294619"/>
    </source>
</evidence>
<dbReference type="AlphaFoldDB" id="A0A4R3Y602"/>
<evidence type="ECO:0000259" key="3">
    <source>
        <dbReference type="Pfam" id="PF17761"/>
    </source>
</evidence>
<dbReference type="InterPro" id="IPR041527">
    <property type="entry name" value="YhcG_N"/>
</dbReference>
<evidence type="ECO:0000259" key="2">
    <source>
        <dbReference type="Pfam" id="PF06250"/>
    </source>
</evidence>
<protein>
    <submittedName>
        <fullName evidence="5">DUF1016 domain-containing protein</fullName>
    </submittedName>
    <submittedName>
        <fullName evidence="4">Putative nuclease of restriction endonuclease-like (RecB) superfamily</fullName>
    </submittedName>
</protein>
<organism evidence="4 6">
    <name type="scientific">Testudinibacter aquarius</name>
    <dbReference type="NCBI Taxonomy" id="1524974"/>
    <lineage>
        <taxon>Bacteria</taxon>
        <taxon>Pseudomonadati</taxon>
        <taxon>Pseudomonadota</taxon>
        <taxon>Gammaproteobacteria</taxon>
        <taxon>Pasteurellales</taxon>
        <taxon>Pasteurellaceae</taxon>
        <taxon>Testudinibacter</taxon>
    </lineage>
</organism>
<evidence type="ECO:0000313" key="5">
    <source>
        <dbReference type="EMBL" id="TNG91260.1"/>
    </source>
</evidence>